<sequence>MAEFDQVQDLLTDSALKITELEEKMTMVANTEYELKHLKNEYATLETQRESALCALKEANLALEIKSKVEEQCAAYKAQLDSACSQIQELENQVKGVEKLKSEVNELKLEKAEDANSIATLNKNLDNFKARYTSIMNEHQTVLKEKMEIGTQLAEAEYKLSGLQEKLISLENRHGQQVKENKELLAELQSLKAAVKDLESRAPVSQPNFDVEWAHQENARLTNHSSHLSEKLDSAIKETENLRRMIKESSSEKDVLLKETDQLRLKLQELETARNTDHVKEELMEKLEESQKELEEANAKVVNLTAQVNSLEDFLKKNEKRVEFATFSEYKAVKHCLGAIGKTEVILLERCMKKMEKELELLKVQKKELESKVMKNASIAEHYKSKVIEYRNKYYIEVGQPEKVVSLTTLHQPQLNAIQEESREESGRESVAEMQPTSKIVIPIEETKAVEKPIVKTEQSVKKIKIGEDIVPSKPAPPNNSAVEGKTAETEVPRIPLGKVNSPRKNPPSMRLETVPGFDARTLSPVSSLANEFHGASLMDTPRKRLSLSSISSSSTMDTPETFRNDSDDTAPAKHLTPVTFVNKENSYFCASFTFSPAKTASLLCSPIRRQNQTSPVRRSLQYRLGSPSRRGLSIQSPSKSNIMLNNSPVRLSSPIRNPFSPPKSPSSQDSGYSGGESDGMEFKLPKKSLKAVKDEKSHLRLLSRTFSSISCEEDDGFLASAILESDDETVADPSDKFSSLLSAPITVQPPAAPQNSELIPRATTLPERSTTFVPKTQRLSRQSIRRCLSMVDTFPFNVAVSPLFSRHLETIEESPRQTPVCFKRPDLPRSHPSPHQNKRRKSDLQENENPTTDESIA</sequence>
<comment type="caution">
    <text evidence="3">The sequence shown here is derived from an EMBL/GenBank/DDBJ whole genome shotgun (WGS) entry which is preliminary data.</text>
</comment>
<feature type="compositionally biased region" description="Polar residues" evidence="2">
    <location>
        <begin position="634"/>
        <end position="651"/>
    </location>
</feature>
<dbReference type="AlphaFoldDB" id="A0AA88KWV4"/>
<feature type="coiled-coil region" evidence="1">
    <location>
        <begin position="345"/>
        <end position="372"/>
    </location>
</feature>
<keyword evidence="4" id="KW-1185">Reference proteome</keyword>
<feature type="region of interest" description="Disordered" evidence="2">
    <location>
        <begin position="470"/>
        <end position="489"/>
    </location>
</feature>
<feature type="non-terminal residue" evidence="3">
    <location>
        <position position="1"/>
    </location>
</feature>
<name>A0AA88KWV4_ARTSF</name>
<dbReference type="Proteomes" id="UP001187531">
    <property type="component" value="Unassembled WGS sequence"/>
</dbReference>
<protein>
    <submittedName>
        <fullName evidence="3">Uncharacterized protein</fullName>
    </submittedName>
</protein>
<feature type="coiled-coil region" evidence="1">
    <location>
        <begin position="21"/>
        <end position="201"/>
    </location>
</feature>
<feature type="region of interest" description="Disordered" evidence="2">
    <location>
        <begin position="815"/>
        <end position="858"/>
    </location>
</feature>
<gene>
    <name evidence="3" type="ORF">QYM36_014894</name>
</gene>
<evidence type="ECO:0000313" key="4">
    <source>
        <dbReference type="Proteomes" id="UP001187531"/>
    </source>
</evidence>
<feature type="compositionally biased region" description="Polar residues" evidence="2">
    <location>
        <begin position="848"/>
        <end position="858"/>
    </location>
</feature>
<feature type="region of interest" description="Disordered" evidence="2">
    <location>
        <begin position="550"/>
        <end position="574"/>
    </location>
</feature>
<evidence type="ECO:0000256" key="2">
    <source>
        <dbReference type="SAM" id="MobiDB-lite"/>
    </source>
</evidence>
<proteinExistence type="predicted"/>
<dbReference type="EMBL" id="JAVRJZ010000019">
    <property type="protein sequence ID" value="KAK2707022.1"/>
    <property type="molecule type" value="Genomic_DNA"/>
</dbReference>
<keyword evidence="1" id="KW-0175">Coiled coil</keyword>
<evidence type="ECO:0000256" key="1">
    <source>
        <dbReference type="SAM" id="Coils"/>
    </source>
</evidence>
<reference evidence="3" key="1">
    <citation type="submission" date="2023-07" db="EMBL/GenBank/DDBJ databases">
        <title>Chromosome-level genome assembly of Artemia franciscana.</title>
        <authorList>
            <person name="Jo E."/>
        </authorList>
    </citation>
    <scope>NUCLEOTIDE SEQUENCE</scope>
    <source>
        <tissue evidence="3">Whole body</tissue>
    </source>
</reference>
<organism evidence="3 4">
    <name type="scientific">Artemia franciscana</name>
    <name type="common">Brine shrimp</name>
    <name type="synonym">Artemia sanfranciscana</name>
    <dbReference type="NCBI Taxonomy" id="6661"/>
    <lineage>
        <taxon>Eukaryota</taxon>
        <taxon>Metazoa</taxon>
        <taxon>Ecdysozoa</taxon>
        <taxon>Arthropoda</taxon>
        <taxon>Crustacea</taxon>
        <taxon>Branchiopoda</taxon>
        <taxon>Anostraca</taxon>
        <taxon>Artemiidae</taxon>
        <taxon>Artemia</taxon>
    </lineage>
</organism>
<feature type="region of interest" description="Disordered" evidence="2">
    <location>
        <begin position="613"/>
        <end position="681"/>
    </location>
</feature>
<feature type="coiled-coil region" evidence="1">
    <location>
        <begin position="232"/>
        <end position="314"/>
    </location>
</feature>
<dbReference type="Gene3D" id="1.10.287.1490">
    <property type="match status" value="1"/>
</dbReference>
<accession>A0AA88KWV4</accession>
<evidence type="ECO:0000313" key="3">
    <source>
        <dbReference type="EMBL" id="KAK2707022.1"/>
    </source>
</evidence>